<evidence type="ECO:0000259" key="1">
    <source>
        <dbReference type="Pfam" id="PF08818"/>
    </source>
</evidence>
<dbReference type="RefSeq" id="WP_387978606.1">
    <property type="nucleotide sequence ID" value="NZ_JBHRWO010000020.1"/>
</dbReference>
<accession>A0ABV7Q466</accession>
<dbReference type="Proteomes" id="UP001595712">
    <property type="component" value="Unassembled WGS sequence"/>
</dbReference>
<organism evidence="2 3">
    <name type="scientific">Glycomyces rhizosphaerae</name>
    <dbReference type="NCBI Taxonomy" id="2054422"/>
    <lineage>
        <taxon>Bacteria</taxon>
        <taxon>Bacillati</taxon>
        <taxon>Actinomycetota</taxon>
        <taxon>Actinomycetes</taxon>
        <taxon>Glycomycetales</taxon>
        <taxon>Glycomycetaceae</taxon>
        <taxon>Glycomyces</taxon>
    </lineage>
</organism>
<comment type="caution">
    <text evidence="2">The sequence shown here is derived from an EMBL/GenBank/DDBJ whole genome shotgun (WGS) entry which is preliminary data.</text>
</comment>
<dbReference type="InterPro" id="IPR014922">
    <property type="entry name" value="YdhG-like"/>
</dbReference>
<reference evidence="3" key="1">
    <citation type="journal article" date="2019" name="Int. J. Syst. Evol. Microbiol.">
        <title>The Global Catalogue of Microorganisms (GCM) 10K type strain sequencing project: providing services to taxonomists for standard genome sequencing and annotation.</title>
        <authorList>
            <consortium name="The Broad Institute Genomics Platform"/>
            <consortium name="The Broad Institute Genome Sequencing Center for Infectious Disease"/>
            <person name="Wu L."/>
            <person name="Ma J."/>
        </authorList>
    </citation>
    <scope>NUCLEOTIDE SEQUENCE [LARGE SCALE GENOMIC DNA]</scope>
    <source>
        <strain evidence="3">CGMCC 4.7396</strain>
    </source>
</reference>
<dbReference type="EMBL" id="JBHRWO010000020">
    <property type="protein sequence ID" value="MFC3494662.1"/>
    <property type="molecule type" value="Genomic_DNA"/>
</dbReference>
<sequence length="138" mass="15455">MTTQAELETQFYRVKVVRRRADAGRLAAIMREVTGEEPVIWPGGIIGYGTYHYKYATGREGDTVKVGFAARASALVLYGLIRRYGMGTDDLEDRDLFARLGKYTTGKGCLYIKYLDDVDLEVLKTLIRIGYEADDSPG</sequence>
<protein>
    <submittedName>
        <fullName evidence="2">DUF1801 domain-containing protein</fullName>
    </submittedName>
</protein>
<evidence type="ECO:0000313" key="3">
    <source>
        <dbReference type="Proteomes" id="UP001595712"/>
    </source>
</evidence>
<feature type="domain" description="YdhG-like" evidence="1">
    <location>
        <begin position="19"/>
        <end position="128"/>
    </location>
</feature>
<proteinExistence type="predicted"/>
<gene>
    <name evidence="2" type="ORF">ACFO8M_19435</name>
</gene>
<name>A0ABV7Q466_9ACTN</name>
<dbReference type="Pfam" id="PF08818">
    <property type="entry name" value="DUF1801"/>
    <property type="match status" value="1"/>
</dbReference>
<keyword evidence="3" id="KW-1185">Reference proteome</keyword>
<evidence type="ECO:0000313" key="2">
    <source>
        <dbReference type="EMBL" id="MFC3494662.1"/>
    </source>
</evidence>